<name>A0A2T0V2S9_9GAMM</name>
<feature type="binding site" evidence="8">
    <location>
        <position position="22"/>
    </location>
    <ligand>
        <name>ATP</name>
        <dbReference type="ChEBI" id="CHEBI:30616"/>
    </ligand>
</feature>
<dbReference type="InterPro" id="IPR001048">
    <property type="entry name" value="Asp/Glu/Uridylate_kinase"/>
</dbReference>
<dbReference type="PRINTS" id="PR00474">
    <property type="entry name" value="GLU5KINASE"/>
</dbReference>
<dbReference type="UniPathway" id="UPA00098">
    <property type="reaction ID" value="UER00359"/>
</dbReference>
<dbReference type="OrthoDB" id="9804434at2"/>
<dbReference type="SUPFAM" id="SSF88697">
    <property type="entry name" value="PUA domain-like"/>
    <property type="match status" value="1"/>
</dbReference>
<dbReference type="CDD" id="cd04242">
    <property type="entry name" value="AAK_G5K_ProB"/>
    <property type="match status" value="1"/>
</dbReference>
<dbReference type="Pfam" id="PF00696">
    <property type="entry name" value="AA_kinase"/>
    <property type="match status" value="1"/>
</dbReference>
<proteinExistence type="inferred from homology"/>
<dbReference type="Proteomes" id="UP000237647">
    <property type="component" value="Unassembled WGS sequence"/>
</dbReference>
<comment type="caution">
    <text evidence="10">The sequence shown here is derived from an EMBL/GenBank/DDBJ whole genome shotgun (WGS) entry which is preliminary data.</text>
</comment>
<dbReference type="Gene3D" id="3.40.1160.10">
    <property type="entry name" value="Acetylglutamate kinase-like"/>
    <property type="match status" value="2"/>
</dbReference>
<dbReference type="RefSeq" id="WP_106374893.1">
    <property type="nucleotide sequence ID" value="NZ_PVTK01000005.1"/>
</dbReference>
<comment type="similarity">
    <text evidence="8">Belongs to the glutamate 5-kinase family.</text>
</comment>
<organism evidence="10 11">
    <name type="scientific">Vreelandella songnenensis</name>
    <dbReference type="NCBI Taxonomy" id="1176243"/>
    <lineage>
        <taxon>Bacteria</taxon>
        <taxon>Pseudomonadati</taxon>
        <taxon>Pseudomonadota</taxon>
        <taxon>Gammaproteobacteria</taxon>
        <taxon>Oceanospirillales</taxon>
        <taxon>Halomonadaceae</taxon>
        <taxon>Vreelandella</taxon>
    </lineage>
</organism>
<feature type="domain" description="PUA" evidence="9">
    <location>
        <begin position="288"/>
        <end position="371"/>
    </location>
</feature>
<dbReference type="HAMAP" id="MF_00456">
    <property type="entry name" value="ProB"/>
    <property type="match status" value="1"/>
</dbReference>
<protein>
    <recommendedName>
        <fullName evidence="8">Glutamate 5-kinase</fullName>
        <ecNumber evidence="8">2.7.2.11</ecNumber>
    </recommendedName>
    <alternativeName>
        <fullName evidence="8">Gamma-glutamyl kinase</fullName>
        <shortName evidence="8">GK</shortName>
    </alternativeName>
</protein>
<sequence>MESHEQGLGRAALSRARRIVVKIGSALLTNDGRGLDEAAIGGWVDQVAKLHQQGVEVVLVSSGAVAAGMVRLGWQARPSAVHELQAAAAVGQNGLTQCYEQHFARHAMLTAQILLTHDDLSNRKRYLNALSALRTLVEMRVVPVINENDTVVTDEIRFGDNDTLGALVANLLEADALLLLTDQEGLFDADPRHNPDAQMIGEGRADDPRLAAVAGSGGALGRGGMSTKVRAAKLAARSGAVTIIASGRQPEVINRIMAGEALGTLLHPEQAPMAARKRWLAGQLQVRGTLVVDAGAVKVLRERGSSLLPVGVRGVKGEFKRGDMVVCVDEQGTPVAKGLANYGVDEARLLAGQPSHQIEAILGYVEAHELIHRDNLVVI</sequence>
<dbReference type="EC" id="2.7.2.11" evidence="8"/>
<reference evidence="10 11" key="1">
    <citation type="submission" date="2018-03" db="EMBL/GenBank/DDBJ databases">
        <title>Genomic Encyclopedia of Type Strains, Phase III (KMG-III): the genomes of soil and plant-associated and newly described type strains.</title>
        <authorList>
            <person name="Whitman W."/>
        </authorList>
    </citation>
    <scope>NUCLEOTIDE SEQUENCE [LARGE SCALE GENOMIC DNA]</scope>
    <source>
        <strain evidence="10 11">CGMCC 1.12152</strain>
    </source>
</reference>
<comment type="catalytic activity">
    <reaction evidence="8">
        <text>L-glutamate + ATP = L-glutamyl 5-phosphate + ADP</text>
        <dbReference type="Rhea" id="RHEA:14877"/>
        <dbReference type="ChEBI" id="CHEBI:29985"/>
        <dbReference type="ChEBI" id="CHEBI:30616"/>
        <dbReference type="ChEBI" id="CHEBI:58274"/>
        <dbReference type="ChEBI" id="CHEBI:456216"/>
        <dbReference type="EC" id="2.7.2.11"/>
    </reaction>
</comment>
<keyword evidence="6 8" id="KW-0418">Kinase</keyword>
<dbReference type="NCBIfam" id="TIGR01027">
    <property type="entry name" value="proB"/>
    <property type="match status" value="1"/>
</dbReference>
<dbReference type="InterPro" id="IPR019797">
    <property type="entry name" value="Glutamate_5-kinase_CS"/>
</dbReference>
<accession>A0A2T0V2S9</accession>
<evidence type="ECO:0000256" key="5">
    <source>
        <dbReference type="ARBA" id="ARBA00022741"/>
    </source>
</evidence>
<dbReference type="Gene3D" id="2.30.130.10">
    <property type="entry name" value="PUA domain"/>
    <property type="match status" value="1"/>
</dbReference>
<keyword evidence="5 8" id="KW-0547">Nucleotide-binding</keyword>
<keyword evidence="7 8" id="KW-0067">ATP-binding</keyword>
<dbReference type="GO" id="GO:0005829">
    <property type="term" value="C:cytosol"/>
    <property type="evidence" value="ECO:0007669"/>
    <property type="project" value="TreeGrafter"/>
</dbReference>
<feature type="binding site" evidence="8">
    <location>
        <position position="161"/>
    </location>
    <ligand>
        <name>substrate</name>
    </ligand>
</feature>
<dbReference type="InterPro" id="IPR036974">
    <property type="entry name" value="PUA_sf"/>
</dbReference>
<dbReference type="PROSITE" id="PS50890">
    <property type="entry name" value="PUA"/>
    <property type="match status" value="1"/>
</dbReference>
<gene>
    <name evidence="8" type="primary">proB</name>
    <name evidence="10" type="ORF">B0H98_10587</name>
</gene>
<evidence type="ECO:0000256" key="7">
    <source>
        <dbReference type="ARBA" id="ARBA00022840"/>
    </source>
</evidence>
<evidence type="ECO:0000313" key="10">
    <source>
        <dbReference type="EMBL" id="PRY64427.1"/>
    </source>
</evidence>
<dbReference type="SMART" id="SM00359">
    <property type="entry name" value="PUA"/>
    <property type="match status" value="1"/>
</dbReference>
<dbReference type="InterPro" id="IPR001057">
    <property type="entry name" value="Glu/AcGlu_kinase"/>
</dbReference>
<keyword evidence="1 8" id="KW-0963">Cytoplasm</keyword>
<comment type="pathway">
    <text evidence="8">Amino-acid biosynthesis; L-proline biosynthesis; L-glutamate 5-semialdehyde from L-glutamate: step 1/2.</text>
</comment>
<evidence type="ECO:0000256" key="8">
    <source>
        <dbReference type="HAMAP-Rule" id="MF_00456"/>
    </source>
</evidence>
<dbReference type="Pfam" id="PF01472">
    <property type="entry name" value="PUA"/>
    <property type="match status" value="1"/>
</dbReference>
<dbReference type="PANTHER" id="PTHR43654">
    <property type="entry name" value="GLUTAMATE 5-KINASE"/>
    <property type="match status" value="1"/>
</dbReference>
<dbReference type="PANTHER" id="PTHR43654:SF1">
    <property type="entry name" value="ISOPENTENYL PHOSPHATE KINASE"/>
    <property type="match status" value="1"/>
</dbReference>
<evidence type="ECO:0000259" key="9">
    <source>
        <dbReference type="SMART" id="SM00359"/>
    </source>
</evidence>
<evidence type="ECO:0000256" key="6">
    <source>
        <dbReference type="ARBA" id="ARBA00022777"/>
    </source>
</evidence>
<comment type="subcellular location">
    <subcellularLocation>
        <location evidence="8">Cytoplasm</location>
    </subcellularLocation>
</comment>
<dbReference type="EMBL" id="PVTK01000005">
    <property type="protein sequence ID" value="PRY64427.1"/>
    <property type="molecule type" value="Genomic_DNA"/>
</dbReference>
<dbReference type="AlphaFoldDB" id="A0A2T0V2S9"/>
<dbReference type="PROSITE" id="PS00902">
    <property type="entry name" value="GLUTAMATE_5_KINASE"/>
    <property type="match status" value="1"/>
</dbReference>
<dbReference type="InterPro" id="IPR041739">
    <property type="entry name" value="G5K_ProB"/>
</dbReference>
<keyword evidence="2 8" id="KW-0028">Amino-acid biosynthesis</keyword>
<evidence type="ECO:0000256" key="1">
    <source>
        <dbReference type="ARBA" id="ARBA00022490"/>
    </source>
</evidence>
<dbReference type="InterPro" id="IPR015947">
    <property type="entry name" value="PUA-like_sf"/>
</dbReference>
<dbReference type="InterPro" id="IPR036393">
    <property type="entry name" value="AceGlu_kinase-like_sf"/>
</dbReference>
<keyword evidence="11" id="KW-1185">Reference proteome</keyword>
<dbReference type="FunFam" id="2.30.130.10:FF:000007">
    <property type="entry name" value="Glutamate 5-kinase"/>
    <property type="match status" value="1"/>
</dbReference>
<keyword evidence="3 8" id="KW-0641">Proline biosynthesis</keyword>
<dbReference type="GO" id="GO:0055129">
    <property type="term" value="P:L-proline biosynthetic process"/>
    <property type="evidence" value="ECO:0007669"/>
    <property type="project" value="UniProtKB-UniRule"/>
</dbReference>
<dbReference type="SUPFAM" id="SSF53633">
    <property type="entry name" value="Carbamate kinase-like"/>
    <property type="match status" value="1"/>
</dbReference>
<evidence type="ECO:0000256" key="4">
    <source>
        <dbReference type="ARBA" id="ARBA00022679"/>
    </source>
</evidence>
<dbReference type="InterPro" id="IPR011529">
    <property type="entry name" value="Glu_5kinase"/>
</dbReference>
<feature type="binding site" evidence="8">
    <location>
        <position position="149"/>
    </location>
    <ligand>
        <name>substrate</name>
    </ligand>
</feature>
<comment type="function">
    <text evidence="8">Catalyzes the transfer of a phosphate group to glutamate to form L-glutamate 5-phosphate.</text>
</comment>
<dbReference type="FunFam" id="3.40.1160.10:FF:000018">
    <property type="entry name" value="Glutamate 5-kinase"/>
    <property type="match status" value="1"/>
</dbReference>
<dbReference type="GO" id="GO:0005524">
    <property type="term" value="F:ATP binding"/>
    <property type="evidence" value="ECO:0007669"/>
    <property type="project" value="UniProtKB-KW"/>
</dbReference>
<dbReference type="GO" id="GO:0004349">
    <property type="term" value="F:glutamate 5-kinase activity"/>
    <property type="evidence" value="ECO:0007669"/>
    <property type="project" value="UniProtKB-UniRule"/>
</dbReference>
<dbReference type="GO" id="GO:0003723">
    <property type="term" value="F:RNA binding"/>
    <property type="evidence" value="ECO:0007669"/>
    <property type="project" value="InterPro"/>
</dbReference>
<evidence type="ECO:0000313" key="11">
    <source>
        <dbReference type="Proteomes" id="UP000237647"/>
    </source>
</evidence>
<dbReference type="InterPro" id="IPR005715">
    <property type="entry name" value="Glu_5kinase/COase_Synthase"/>
</dbReference>
<evidence type="ECO:0000256" key="3">
    <source>
        <dbReference type="ARBA" id="ARBA00022650"/>
    </source>
</evidence>
<feature type="binding site" evidence="8">
    <location>
        <position position="62"/>
    </location>
    <ligand>
        <name>substrate</name>
    </ligand>
</feature>
<dbReference type="PIRSF" id="PIRSF000729">
    <property type="entry name" value="GK"/>
    <property type="match status" value="1"/>
</dbReference>
<keyword evidence="4 8" id="KW-0808">Transferase</keyword>
<feature type="binding site" evidence="8">
    <location>
        <begin position="181"/>
        <end position="182"/>
    </location>
    <ligand>
        <name>ATP</name>
        <dbReference type="ChEBI" id="CHEBI:30616"/>
    </ligand>
</feature>
<dbReference type="CDD" id="cd21157">
    <property type="entry name" value="PUA_G5K"/>
    <property type="match status" value="1"/>
</dbReference>
<comment type="caution">
    <text evidence="8">Lacks conserved residue(s) required for the propagation of feature annotation.</text>
</comment>
<dbReference type="InterPro" id="IPR002478">
    <property type="entry name" value="PUA"/>
</dbReference>
<evidence type="ECO:0000256" key="2">
    <source>
        <dbReference type="ARBA" id="ARBA00022605"/>
    </source>
</evidence>